<name>A0A023B0M2_GRENI</name>
<protein>
    <submittedName>
        <fullName evidence="2">Transmembrane protein</fullName>
    </submittedName>
</protein>
<evidence type="ECO:0000313" key="2">
    <source>
        <dbReference type="EMBL" id="EZG45215.1"/>
    </source>
</evidence>
<evidence type="ECO:0000256" key="1">
    <source>
        <dbReference type="SAM" id="Phobius"/>
    </source>
</evidence>
<dbReference type="VEuPathDB" id="CryptoDB:GNI_140090"/>
<keyword evidence="3" id="KW-1185">Reference proteome</keyword>
<feature type="transmembrane region" description="Helical" evidence="1">
    <location>
        <begin position="91"/>
        <end position="115"/>
    </location>
</feature>
<dbReference type="AlphaFoldDB" id="A0A023B0M2"/>
<evidence type="ECO:0000313" key="3">
    <source>
        <dbReference type="Proteomes" id="UP000019763"/>
    </source>
</evidence>
<organism evidence="2 3">
    <name type="scientific">Gregarina niphandrodes</name>
    <name type="common">Septate eugregarine</name>
    <dbReference type="NCBI Taxonomy" id="110365"/>
    <lineage>
        <taxon>Eukaryota</taxon>
        <taxon>Sar</taxon>
        <taxon>Alveolata</taxon>
        <taxon>Apicomplexa</taxon>
        <taxon>Conoidasida</taxon>
        <taxon>Gregarinasina</taxon>
        <taxon>Eugregarinorida</taxon>
        <taxon>Gregarinidae</taxon>
        <taxon>Gregarina</taxon>
    </lineage>
</organism>
<comment type="caution">
    <text evidence="2">The sequence shown here is derived from an EMBL/GenBank/DDBJ whole genome shotgun (WGS) entry which is preliminary data.</text>
</comment>
<dbReference type="EMBL" id="AFNH02001036">
    <property type="protein sequence ID" value="EZG45215.1"/>
    <property type="molecule type" value="Genomic_DNA"/>
</dbReference>
<sequence>MGVGERSVTGKCSVTGNLVGCLSVHSLRRQDFARECLHNLQKHPPIPIVTLFFRPLQSGALSIGMCYPGIKRSVAIDQITQRLSSVYFQHFMATATVVCVFIAVTVQAITVCAALDASWIDVARLVEVPVCTGFSLFQHGT</sequence>
<accession>A0A023B0M2</accession>
<dbReference type="Proteomes" id="UP000019763">
    <property type="component" value="Unassembled WGS sequence"/>
</dbReference>
<keyword evidence="1" id="KW-0472">Membrane</keyword>
<keyword evidence="1 2" id="KW-0812">Transmembrane</keyword>
<dbReference type="GeneID" id="22914967"/>
<gene>
    <name evidence="2" type="ORF">GNI_140090</name>
</gene>
<keyword evidence="1" id="KW-1133">Transmembrane helix</keyword>
<proteinExistence type="predicted"/>
<reference evidence="2" key="1">
    <citation type="submission" date="2013-12" db="EMBL/GenBank/DDBJ databases">
        <authorList>
            <person name="Omoto C.K."/>
            <person name="Sibley D."/>
            <person name="Venepally P."/>
            <person name="Hadjithomas M."/>
            <person name="Karamycheva S."/>
            <person name="Brunk B."/>
            <person name="Roos D."/>
            <person name="Caler E."/>
            <person name="Lorenzi H."/>
        </authorList>
    </citation>
    <scope>NUCLEOTIDE SEQUENCE</scope>
</reference>
<dbReference type="RefSeq" id="XP_011132542.1">
    <property type="nucleotide sequence ID" value="XM_011134240.1"/>
</dbReference>